<dbReference type="RefSeq" id="WP_155599029.1">
    <property type="nucleotide sequence ID" value="NZ_RCNR01000006.1"/>
</dbReference>
<gene>
    <name evidence="2" type="ORF">D9O36_04650</name>
</gene>
<keyword evidence="1" id="KW-0812">Transmembrane</keyword>
<keyword evidence="1" id="KW-0472">Membrane</keyword>
<dbReference type="Proteomes" id="UP000540519">
    <property type="component" value="Unassembled WGS sequence"/>
</dbReference>
<proteinExistence type="predicted"/>
<dbReference type="InterPro" id="IPR029044">
    <property type="entry name" value="Nucleotide-diphossugar_trans"/>
</dbReference>
<accession>A0A7X3D170</accession>
<dbReference type="AlphaFoldDB" id="A0A7X3D170"/>
<dbReference type="Gene3D" id="3.90.550.10">
    <property type="entry name" value="Spore Coat Polysaccharide Biosynthesis Protein SpsA, Chain A"/>
    <property type="match status" value="1"/>
</dbReference>
<evidence type="ECO:0000313" key="2">
    <source>
        <dbReference type="EMBL" id="MUH35121.1"/>
    </source>
</evidence>
<keyword evidence="3" id="KW-1185">Reference proteome</keyword>
<protein>
    <recommendedName>
        <fullName evidence="4">Glycosyl transferase family 2</fullName>
    </recommendedName>
</protein>
<dbReference type="EMBL" id="RCNR01000006">
    <property type="protein sequence ID" value="MUH35121.1"/>
    <property type="molecule type" value="Genomic_DNA"/>
</dbReference>
<evidence type="ECO:0000256" key="1">
    <source>
        <dbReference type="SAM" id="Phobius"/>
    </source>
</evidence>
<sequence>MSETNITILVSTVDCRILQNSRLLETKLHKNLKMLVVNQQINNHEKLVIDLPFITVINSTTRGLSKSRNIAFLNVKKGFGIVADDDVSYVSGFEKTIRQAIAEHPNIHIFTFQIETPEGGAYKEYKPKGFAHSWRSILRVSSISTVIHVESVKSDNIYFDERFGLGAKFPTGEENIFLNDLLKKGYAIRSIPKPMVIHPKESSGSQITADLIFSKGAMFRRLYGYGGVLFLILFVFKKQGLPFSKKGLHAFQCGINGFISYSKS</sequence>
<feature type="transmembrane region" description="Helical" evidence="1">
    <location>
        <begin position="218"/>
        <end position="236"/>
    </location>
</feature>
<keyword evidence="1" id="KW-1133">Transmembrane helix</keyword>
<comment type="caution">
    <text evidence="2">The sequence shown here is derived from an EMBL/GenBank/DDBJ whole genome shotgun (WGS) entry which is preliminary data.</text>
</comment>
<organism evidence="2 3">
    <name type="scientific">Zobellia amurskyensis</name>
    <dbReference type="NCBI Taxonomy" id="248905"/>
    <lineage>
        <taxon>Bacteria</taxon>
        <taxon>Pseudomonadati</taxon>
        <taxon>Bacteroidota</taxon>
        <taxon>Flavobacteriia</taxon>
        <taxon>Flavobacteriales</taxon>
        <taxon>Flavobacteriaceae</taxon>
        <taxon>Zobellia</taxon>
    </lineage>
</organism>
<evidence type="ECO:0000313" key="3">
    <source>
        <dbReference type="Proteomes" id="UP000540519"/>
    </source>
</evidence>
<evidence type="ECO:0008006" key="4">
    <source>
        <dbReference type="Google" id="ProtNLM"/>
    </source>
</evidence>
<dbReference type="SUPFAM" id="SSF53448">
    <property type="entry name" value="Nucleotide-diphospho-sugar transferases"/>
    <property type="match status" value="1"/>
</dbReference>
<dbReference type="OrthoDB" id="9778406at2"/>
<name>A0A7X3D170_9FLAO</name>
<reference evidence="2 3" key="1">
    <citation type="journal article" date="2019" name="Mar. Drugs">
        <title>Comparative Genomics and CAZyme Genome Repertoires of Marine Zobellia amurskyensis KMM 3526(T) and Zobellia laminariae KMM 3676(T).</title>
        <authorList>
            <person name="Chernysheva N."/>
            <person name="Bystritskaya E."/>
            <person name="Stenkova A."/>
            <person name="Golovkin I."/>
            <person name="Nedashkovskaya O."/>
            <person name="Isaeva M."/>
        </authorList>
    </citation>
    <scope>NUCLEOTIDE SEQUENCE [LARGE SCALE GENOMIC DNA]</scope>
    <source>
        <strain evidence="2 3">KMM 3526</strain>
    </source>
</reference>